<dbReference type="InterPro" id="IPR033138">
    <property type="entry name" value="Cu_oxidase_CS"/>
</dbReference>
<evidence type="ECO:0000259" key="15">
    <source>
        <dbReference type="Pfam" id="PF00394"/>
    </source>
</evidence>
<evidence type="ECO:0000259" key="16">
    <source>
        <dbReference type="Pfam" id="PF07731"/>
    </source>
</evidence>
<dbReference type="GO" id="GO:0046274">
    <property type="term" value="P:lignin catabolic process"/>
    <property type="evidence" value="ECO:0007669"/>
    <property type="project" value="UniProtKB-KW"/>
</dbReference>
<proteinExistence type="inferred from homology"/>
<reference evidence="19" key="1">
    <citation type="journal article" date="2017" name="Plant J.">
        <title>The pomegranate (Punica granatum L.) genome and the genomics of punicalagin biosynthesis.</title>
        <authorList>
            <person name="Qin G."/>
            <person name="Xu C."/>
            <person name="Ming R."/>
            <person name="Tang H."/>
            <person name="Guyot R."/>
            <person name="Kramer E.M."/>
            <person name="Hu Y."/>
            <person name="Yi X."/>
            <person name="Qi Y."/>
            <person name="Xu X."/>
            <person name="Gao Z."/>
            <person name="Pan H."/>
            <person name="Jian J."/>
            <person name="Tian Y."/>
            <person name="Yue Z."/>
            <person name="Xu Y."/>
        </authorList>
    </citation>
    <scope>NUCLEOTIDE SEQUENCE [LARGE SCALE GENOMIC DNA]</scope>
    <source>
        <strain evidence="19">cv. Dabenzi</strain>
    </source>
</reference>
<keyword evidence="8 13" id="KW-0677">Repeat</keyword>
<comment type="function">
    <text evidence="13">Lignin degradation and detoxification of lignin-derived products.</text>
</comment>
<keyword evidence="5 13" id="KW-0052">Apoplast</keyword>
<evidence type="ECO:0000256" key="4">
    <source>
        <dbReference type="ARBA" id="ARBA00012297"/>
    </source>
</evidence>
<evidence type="ECO:0000256" key="13">
    <source>
        <dbReference type="RuleBase" id="RU361119"/>
    </source>
</evidence>
<dbReference type="InterPro" id="IPR001117">
    <property type="entry name" value="Cu-oxidase_2nd"/>
</dbReference>
<dbReference type="InterPro" id="IPR034285">
    <property type="entry name" value="CuRO_2_LCC"/>
</dbReference>
<evidence type="ECO:0000313" key="19">
    <source>
        <dbReference type="Proteomes" id="UP000197138"/>
    </source>
</evidence>
<evidence type="ECO:0000256" key="2">
    <source>
        <dbReference type="ARBA" id="ARBA00004271"/>
    </source>
</evidence>
<dbReference type="InterPro" id="IPR017761">
    <property type="entry name" value="Laccase"/>
</dbReference>
<dbReference type="InterPro" id="IPR034289">
    <property type="entry name" value="CuRO_3_LCC"/>
</dbReference>
<dbReference type="GO" id="GO:0005507">
    <property type="term" value="F:copper ion binding"/>
    <property type="evidence" value="ECO:0007669"/>
    <property type="project" value="InterPro"/>
</dbReference>
<dbReference type="PANTHER" id="PTHR11709">
    <property type="entry name" value="MULTI-COPPER OXIDASE"/>
    <property type="match status" value="1"/>
</dbReference>
<dbReference type="Pfam" id="PF07731">
    <property type="entry name" value="Cu-oxidase_2"/>
    <property type="match status" value="1"/>
</dbReference>
<evidence type="ECO:0000313" key="21">
    <source>
        <dbReference type="RefSeq" id="XP_031371794.1"/>
    </source>
</evidence>
<evidence type="ECO:0000256" key="6">
    <source>
        <dbReference type="ARBA" id="ARBA00022525"/>
    </source>
</evidence>
<gene>
    <name evidence="21" type="primary">LOC116187280</name>
    <name evidence="18" type="ORF">CDL15_Pgr006435</name>
</gene>
<dbReference type="InterPro" id="IPR011706">
    <property type="entry name" value="Cu-oxidase_C"/>
</dbReference>
<dbReference type="SUPFAM" id="SSF49503">
    <property type="entry name" value="Cupredoxins"/>
    <property type="match status" value="3"/>
</dbReference>
<evidence type="ECO:0000313" key="20">
    <source>
        <dbReference type="Proteomes" id="UP000515151"/>
    </source>
</evidence>
<evidence type="ECO:0000256" key="12">
    <source>
        <dbReference type="ARBA" id="ARBA00023185"/>
    </source>
</evidence>
<dbReference type="AlphaFoldDB" id="A0A218XYS0"/>
<evidence type="ECO:0000256" key="3">
    <source>
        <dbReference type="ARBA" id="ARBA00010609"/>
    </source>
</evidence>
<dbReference type="GO" id="GO:0048046">
    <property type="term" value="C:apoplast"/>
    <property type="evidence" value="ECO:0007669"/>
    <property type="project" value="UniProtKB-SubCell"/>
</dbReference>
<feature type="domain" description="Plastocyanin-like" evidence="15">
    <location>
        <begin position="177"/>
        <end position="325"/>
    </location>
</feature>
<dbReference type="CDD" id="cd13849">
    <property type="entry name" value="CuRO_1_LCC_plant"/>
    <property type="match status" value="1"/>
</dbReference>
<feature type="domain" description="Plastocyanin-like" evidence="16">
    <location>
        <begin position="451"/>
        <end position="568"/>
    </location>
</feature>
<keyword evidence="7 13" id="KW-0479">Metal-binding</keyword>
<dbReference type="Pfam" id="PF00394">
    <property type="entry name" value="Cu-oxidase"/>
    <property type="match status" value="1"/>
</dbReference>
<dbReference type="Proteomes" id="UP000515151">
    <property type="component" value="Chromosome 8"/>
</dbReference>
<evidence type="ECO:0000313" key="18">
    <source>
        <dbReference type="EMBL" id="OWM90114.1"/>
    </source>
</evidence>
<reference evidence="21" key="4">
    <citation type="submission" date="2025-04" db="UniProtKB">
        <authorList>
            <consortium name="RefSeq"/>
        </authorList>
    </citation>
    <scope>IDENTIFICATION</scope>
    <source>
        <tissue evidence="21">Leaf</tissue>
    </source>
</reference>
<keyword evidence="6 13" id="KW-0964">Secreted</keyword>
<dbReference type="PANTHER" id="PTHR11709:SF261">
    <property type="entry name" value="LACCASE"/>
    <property type="match status" value="1"/>
</dbReference>
<dbReference type="InterPro" id="IPR034288">
    <property type="entry name" value="CuRO_1_LCC"/>
</dbReference>
<comment type="similarity">
    <text evidence="3 13">Belongs to the multicopper oxidase family.</text>
</comment>
<comment type="catalytic activity">
    <reaction evidence="1 13">
        <text>4 hydroquinone + O2 = 4 benzosemiquinone + 2 H2O</text>
        <dbReference type="Rhea" id="RHEA:11276"/>
        <dbReference type="ChEBI" id="CHEBI:15377"/>
        <dbReference type="ChEBI" id="CHEBI:15379"/>
        <dbReference type="ChEBI" id="CHEBI:17594"/>
        <dbReference type="ChEBI" id="CHEBI:17977"/>
        <dbReference type="EC" id="1.10.3.2"/>
    </reaction>
</comment>
<dbReference type="EMBL" id="MTKT01000553">
    <property type="protein sequence ID" value="OWM90114.1"/>
    <property type="molecule type" value="Genomic_DNA"/>
</dbReference>
<keyword evidence="10 13" id="KW-0186">Copper</keyword>
<evidence type="ECO:0000256" key="10">
    <source>
        <dbReference type="ARBA" id="ARBA00023008"/>
    </source>
</evidence>
<keyword evidence="14" id="KW-0812">Transmembrane</keyword>
<dbReference type="CDD" id="cd13897">
    <property type="entry name" value="CuRO_3_LCC_plant"/>
    <property type="match status" value="1"/>
</dbReference>
<reference evidence="20" key="3">
    <citation type="journal article" date="2020" name="Plant Biotechnol. J.">
        <title>The pomegranate (Punica granatum L.) draft genome dissects genetic divergence between soft- and hard-seeded cultivars.</title>
        <authorList>
            <person name="Luo X."/>
            <person name="Li H."/>
            <person name="Wu Z."/>
            <person name="Yao W."/>
            <person name="Zhao P."/>
            <person name="Cao D."/>
            <person name="Yu H."/>
            <person name="Li K."/>
            <person name="Poudel K."/>
            <person name="Zhao D."/>
            <person name="Zhang F."/>
            <person name="Xia X."/>
            <person name="Chen L."/>
            <person name="Wang Q."/>
            <person name="Jing D."/>
            <person name="Cao S."/>
        </authorList>
    </citation>
    <scope>NUCLEOTIDE SEQUENCE [LARGE SCALE GENOMIC DNA]</scope>
</reference>
<evidence type="ECO:0000256" key="7">
    <source>
        <dbReference type="ARBA" id="ARBA00022723"/>
    </source>
</evidence>
<evidence type="ECO:0000256" key="5">
    <source>
        <dbReference type="ARBA" id="ARBA00022523"/>
    </source>
</evidence>
<dbReference type="InterPro" id="IPR002355">
    <property type="entry name" value="Cu_oxidase_Cu_BS"/>
</dbReference>
<keyword evidence="9 13" id="KW-0560">Oxidoreductase</keyword>
<dbReference type="InterPro" id="IPR045087">
    <property type="entry name" value="Cu-oxidase_fam"/>
</dbReference>
<dbReference type="InterPro" id="IPR011707">
    <property type="entry name" value="Cu-oxidase-like_N"/>
</dbReference>
<dbReference type="Gene3D" id="2.60.40.420">
    <property type="entry name" value="Cupredoxins - blue copper proteins"/>
    <property type="match status" value="3"/>
</dbReference>
<name>A0A218XYS0_PUNGR</name>
<dbReference type="NCBIfam" id="TIGR03389">
    <property type="entry name" value="laccase"/>
    <property type="match status" value="1"/>
</dbReference>
<keyword evidence="12 13" id="KW-0439">Lignin degradation</keyword>
<keyword evidence="11" id="KW-0325">Glycoprotein</keyword>
<evidence type="ECO:0000256" key="9">
    <source>
        <dbReference type="ARBA" id="ARBA00023002"/>
    </source>
</evidence>
<keyword evidence="14" id="KW-0472">Membrane</keyword>
<dbReference type="Pfam" id="PF07732">
    <property type="entry name" value="Cu-oxidase_3"/>
    <property type="match status" value="1"/>
</dbReference>
<keyword evidence="20" id="KW-1185">Reference proteome</keyword>
<dbReference type="EC" id="1.10.3.2" evidence="4 13"/>
<dbReference type="PROSITE" id="PS00080">
    <property type="entry name" value="MULTICOPPER_OXIDASE2"/>
    <property type="match status" value="1"/>
</dbReference>
<evidence type="ECO:0000256" key="1">
    <source>
        <dbReference type="ARBA" id="ARBA00000349"/>
    </source>
</evidence>
<keyword evidence="14" id="KW-1133">Transmembrane helix</keyword>
<dbReference type="CDD" id="cd13875">
    <property type="entry name" value="CuRO_2_LCC_plant"/>
    <property type="match status" value="1"/>
</dbReference>
<sequence>MRMMEVQRRYFRCNFFQLISIIFIIGRVILFLGQFPCRVGADVHYYDFVLKEINVTKLCVTETILTVNGLFPGPVIRVHKGDTVYVNVTNQGIYGVTLHWHGVKQPRNPWSDGPVFITQCPIQPGSNFTYEVLFSEEEGTLWWHAHSDWTRSTVHGAIVILPKEGTTYPFPDPDGEEVIVLGSWYKGDLNAEVNEDLEEGVDIPHSSGYLINGKLGDFANCSTSTTYRWSVDYGKTYLLRIVNAVNDDSLFFAIAEHNLTVIGMDAAYIKPVVTSYIMISPGNTMDVLFTANRPLGHYYMASRQFLTENAILDHNNGTAIIEYTGDYNFSSSPIFPHSLPENLDMGAALRFTGFIRSLANEDYPVSVPMNVTTRMFIVVSMGELCRNRTHCNITAGSENILGSTMNNISWANPMVDVLEAYYRNLSGYYTMDFPDLPLTMYNFTEDTTDADIVFTDQGTKVKVLNYNESVEVVFQGTALLGGAGVHPMHMHGYSFYVVGMGGGNFNNETDPLTYNLVDPPKVNTFIVPKDGWSAIRFIANNPGVWFWHCHFDRHLSWGMDTVFIVKNGHTEETSIRPPPSNMPLCTGRYPQDILIRKWNHHYKKYPY</sequence>
<dbReference type="OrthoDB" id="2121828at2759"/>
<evidence type="ECO:0000256" key="8">
    <source>
        <dbReference type="ARBA" id="ARBA00022737"/>
    </source>
</evidence>
<reference evidence="18" key="2">
    <citation type="submission" date="2017-06" db="EMBL/GenBank/DDBJ databases">
        <title>The pomegranate genome and the genomics of punicalagin biosynthesis.</title>
        <authorList>
            <person name="Xu C."/>
        </authorList>
    </citation>
    <scope>NUCLEOTIDE SEQUENCE [LARGE SCALE GENOMIC DNA]</scope>
    <source>
        <tissue evidence="18">Fresh leaf</tissue>
    </source>
</reference>
<dbReference type="Proteomes" id="UP000197138">
    <property type="component" value="Unassembled WGS sequence"/>
</dbReference>
<comment type="cofactor">
    <cofactor evidence="13">
        <name>Cu cation</name>
        <dbReference type="ChEBI" id="CHEBI:23378"/>
    </cofactor>
    <text evidence="13">Binds 4 Cu cations per monomer.</text>
</comment>
<organism evidence="18 19">
    <name type="scientific">Punica granatum</name>
    <name type="common">Pomegranate</name>
    <dbReference type="NCBI Taxonomy" id="22663"/>
    <lineage>
        <taxon>Eukaryota</taxon>
        <taxon>Viridiplantae</taxon>
        <taxon>Streptophyta</taxon>
        <taxon>Embryophyta</taxon>
        <taxon>Tracheophyta</taxon>
        <taxon>Spermatophyta</taxon>
        <taxon>Magnoliopsida</taxon>
        <taxon>eudicotyledons</taxon>
        <taxon>Gunneridae</taxon>
        <taxon>Pentapetalae</taxon>
        <taxon>rosids</taxon>
        <taxon>malvids</taxon>
        <taxon>Myrtales</taxon>
        <taxon>Lythraceae</taxon>
        <taxon>Punica</taxon>
    </lineage>
</organism>
<evidence type="ECO:0000259" key="17">
    <source>
        <dbReference type="Pfam" id="PF07732"/>
    </source>
</evidence>
<evidence type="ECO:0000256" key="14">
    <source>
        <dbReference type="SAM" id="Phobius"/>
    </source>
</evidence>
<feature type="domain" description="Plastocyanin-like" evidence="17">
    <location>
        <begin position="51"/>
        <end position="164"/>
    </location>
</feature>
<accession>A0A218XYS0</accession>
<dbReference type="GeneID" id="116187280"/>
<comment type="subcellular location">
    <subcellularLocation>
        <location evidence="2 13">Secreted</location>
        <location evidence="2 13">Extracellular space</location>
        <location evidence="2 13">Apoplast</location>
    </subcellularLocation>
</comment>
<dbReference type="InterPro" id="IPR008972">
    <property type="entry name" value="Cupredoxin"/>
</dbReference>
<protein>
    <recommendedName>
        <fullName evidence="4 13">Laccase</fullName>
        <ecNumber evidence="4 13">1.10.3.2</ecNumber>
    </recommendedName>
    <alternativeName>
        <fullName evidence="13">Benzenediol:oxygen oxidoreductase</fullName>
    </alternativeName>
    <alternativeName>
        <fullName evidence="13">Diphenol oxidase</fullName>
    </alternativeName>
    <alternativeName>
        <fullName evidence="13">Urishiol oxidase</fullName>
    </alternativeName>
</protein>
<dbReference type="RefSeq" id="XP_031371794.1">
    <property type="nucleotide sequence ID" value="XM_031515934.1"/>
</dbReference>
<feature type="transmembrane region" description="Helical" evidence="14">
    <location>
        <begin position="12"/>
        <end position="33"/>
    </location>
</feature>
<evidence type="ECO:0000256" key="11">
    <source>
        <dbReference type="ARBA" id="ARBA00023180"/>
    </source>
</evidence>
<dbReference type="GO" id="GO:0052716">
    <property type="term" value="F:hydroquinone:oxygen oxidoreductase activity"/>
    <property type="evidence" value="ECO:0007669"/>
    <property type="project" value="UniProtKB-EC"/>
</dbReference>
<dbReference type="PROSITE" id="PS00079">
    <property type="entry name" value="MULTICOPPER_OXIDASE1"/>
    <property type="match status" value="1"/>
</dbReference>